<organism evidence="1 2">
    <name type="scientific">Holospora undulata HU1</name>
    <dbReference type="NCBI Taxonomy" id="1321371"/>
    <lineage>
        <taxon>Bacteria</taxon>
        <taxon>Pseudomonadati</taxon>
        <taxon>Pseudomonadota</taxon>
        <taxon>Alphaproteobacteria</taxon>
        <taxon>Holosporales</taxon>
        <taxon>Holosporaceae</taxon>
        <taxon>Holospora</taxon>
    </lineage>
</organism>
<reference evidence="1 2" key="1">
    <citation type="journal article" date="2013" name="Genome Announc.">
        <title>Draft Genome Sequence of Holospora undulata Strain HU1, a Micronucleus-Specific Symbiont of the Ciliate Paramecium caudatum.</title>
        <authorList>
            <person name="Dohra H."/>
            <person name="Suzuki H."/>
            <person name="Suzuki T."/>
            <person name="Tanaka K."/>
            <person name="Fujishima M."/>
        </authorList>
    </citation>
    <scope>NUCLEOTIDE SEQUENCE [LARGE SCALE GENOMIC DNA]</scope>
    <source>
        <strain evidence="1 2">HU1</strain>
    </source>
</reference>
<evidence type="ECO:0000313" key="2">
    <source>
        <dbReference type="Proteomes" id="UP000026922"/>
    </source>
</evidence>
<dbReference type="AlphaFoldDB" id="A0A061JI94"/>
<comment type="caution">
    <text evidence="1">The sequence shown here is derived from an EMBL/GenBank/DDBJ whole genome shotgun (WGS) entry which is preliminary data.</text>
</comment>
<gene>
    <name evidence="1" type="ORF">K737_300242</name>
</gene>
<evidence type="ECO:0000313" key="1">
    <source>
        <dbReference type="EMBL" id="ETZ05322.1"/>
    </source>
</evidence>
<protein>
    <submittedName>
        <fullName evidence="1">Uncharacterized protein</fullName>
    </submittedName>
</protein>
<dbReference type="RefSeq" id="WP_006291270.1">
    <property type="nucleotide sequence ID" value="NZ_ARPM03000073.1"/>
</dbReference>
<name>A0A061JI94_9PROT</name>
<proteinExistence type="predicted"/>
<sequence>MTQVLGAEFFRKRCKKYPKLKGVCADAGYRKTMEEFVRTILNKAIAISEHISQEWAILAKALDCRKNICMAKSFSKGI</sequence>
<keyword evidence="2" id="KW-1185">Reference proteome</keyword>
<accession>A0A061JI94</accession>
<dbReference type="Proteomes" id="UP000026922">
    <property type="component" value="Unassembled WGS sequence"/>
</dbReference>
<dbReference type="EMBL" id="ARPM03000073">
    <property type="protein sequence ID" value="ETZ05322.1"/>
    <property type="molecule type" value="Genomic_DNA"/>
</dbReference>